<name>C4GAD0_9FIRM</name>
<evidence type="ECO:0000313" key="2">
    <source>
        <dbReference type="EMBL" id="EEP28073.1"/>
    </source>
</evidence>
<dbReference type="eggNOG" id="COG2801">
    <property type="taxonomic scope" value="Bacteria"/>
</dbReference>
<dbReference type="InterPro" id="IPR001584">
    <property type="entry name" value="Integrase_cat-core"/>
</dbReference>
<sequence length="55" mass="6794">IMKREMYYGRKFRTKEELLKAIEKYMTYYTGKRVQRKLKVMTPMEYHEIKLLGTA</sequence>
<dbReference type="SUPFAM" id="SSF53098">
    <property type="entry name" value="Ribonuclease H-like"/>
    <property type="match status" value="1"/>
</dbReference>
<feature type="non-terminal residue" evidence="2">
    <location>
        <position position="1"/>
    </location>
</feature>
<evidence type="ECO:0000313" key="3">
    <source>
        <dbReference type="Proteomes" id="UP000003494"/>
    </source>
</evidence>
<organism evidence="2 3">
    <name type="scientific">Shuttleworthella satelles DSM 14600</name>
    <dbReference type="NCBI Taxonomy" id="626523"/>
    <lineage>
        <taxon>Bacteria</taxon>
        <taxon>Bacillati</taxon>
        <taxon>Bacillota</taxon>
        <taxon>Clostridia</taxon>
        <taxon>Lachnospirales</taxon>
        <taxon>Lachnospiraceae</taxon>
        <taxon>Shuttleworthella</taxon>
    </lineage>
</organism>
<gene>
    <name evidence="2" type="ORF">GCWU000342_00878</name>
</gene>
<dbReference type="AlphaFoldDB" id="C4GAD0"/>
<dbReference type="HOGENOM" id="CLU_027402_41_9_9"/>
<proteinExistence type="predicted"/>
<dbReference type="InterPro" id="IPR012337">
    <property type="entry name" value="RNaseH-like_sf"/>
</dbReference>
<dbReference type="GO" id="GO:0015074">
    <property type="term" value="P:DNA integration"/>
    <property type="evidence" value="ECO:0007669"/>
    <property type="project" value="InterPro"/>
</dbReference>
<dbReference type="Proteomes" id="UP000003494">
    <property type="component" value="Unassembled WGS sequence"/>
</dbReference>
<protein>
    <recommendedName>
        <fullName evidence="1">Integrase catalytic domain-containing protein</fullName>
    </recommendedName>
</protein>
<reference evidence="2" key="1">
    <citation type="submission" date="2009-04" db="EMBL/GenBank/DDBJ databases">
        <authorList>
            <person name="Weinstock G."/>
            <person name="Sodergren E."/>
            <person name="Clifton S."/>
            <person name="Fulton L."/>
            <person name="Fulton B."/>
            <person name="Courtney L."/>
            <person name="Fronick C."/>
            <person name="Harrison M."/>
            <person name="Strong C."/>
            <person name="Farmer C."/>
            <person name="Delahaunty K."/>
            <person name="Markovic C."/>
            <person name="Hall O."/>
            <person name="Minx P."/>
            <person name="Tomlinson C."/>
            <person name="Mitreva M."/>
            <person name="Nelson J."/>
            <person name="Hou S."/>
            <person name="Wollam A."/>
            <person name="Pepin K.H."/>
            <person name="Johnson M."/>
            <person name="Bhonagiri V."/>
            <person name="Nash W.E."/>
            <person name="Warren W."/>
            <person name="Chinwalla A."/>
            <person name="Mardis E.R."/>
            <person name="Wilson R.K."/>
        </authorList>
    </citation>
    <scope>NUCLEOTIDE SEQUENCE [LARGE SCALE GENOMIC DNA]</scope>
    <source>
        <strain evidence="2">DSM 14600</strain>
    </source>
</reference>
<keyword evidence="3" id="KW-1185">Reference proteome</keyword>
<dbReference type="Pfam" id="PF13333">
    <property type="entry name" value="rve_2"/>
    <property type="match status" value="1"/>
</dbReference>
<feature type="domain" description="Integrase catalytic" evidence="1">
    <location>
        <begin position="2"/>
        <end position="50"/>
    </location>
</feature>
<accession>C4GAD0</accession>
<comment type="caution">
    <text evidence="2">The sequence shown here is derived from an EMBL/GenBank/DDBJ whole genome shotgun (WGS) entry which is preliminary data.</text>
</comment>
<evidence type="ECO:0000259" key="1">
    <source>
        <dbReference type="Pfam" id="PF13333"/>
    </source>
</evidence>
<dbReference type="EMBL" id="ACIP02000002">
    <property type="protein sequence ID" value="EEP28073.1"/>
    <property type="molecule type" value="Genomic_DNA"/>
</dbReference>